<name>A0A399J8G4_9MICC</name>
<feature type="chain" id="PRO_5039719950" evidence="1">
    <location>
        <begin position="21"/>
        <end position="448"/>
    </location>
</feature>
<organism evidence="2 3">
    <name type="scientific">Galactobacter valiniphilus</name>
    <dbReference type="NCBI Taxonomy" id="2676122"/>
    <lineage>
        <taxon>Bacteria</taxon>
        <taxon>Bacillati</taxon>
        <taxon>Actinomycetota</taxon>
        <taxon>Actinomycetes</taxon>
        <taxon>Micrococcales</taxon>
        <taxon>Micrococcaceae</taxon>
        <taxon>Galactobacter</taxon>
    </lineage>
</organism>
<evidence type="ECO:0000313" key="3">
    <source>
        <dbReference type="Proteomes" id="UP000265419"/>
    </source>
</evidence>
<dbReference type="RefSeq" id="WP_119425003.1">
    <property type="nucleotide sequence ID" value="NZ_QQXK01000019.1"/>
</dbReference>
<dbReference type="AlphaFoldDB" id="A0A399J8G4"/>
<dbReference type="PROSITE" id="PS51257">
    <property type="entry name" value="PROKAR_LIPOPROTEIN"/>
    <property type="match status" value="1"/>
</dbReference>
<keyword evidence="1" id="KW-0732">Signal</keyword>
<accession>A0A399J8G4</accession>
<dbReference type="InterPro" id="IPR006059">
    <property type="entry name" value="SBP"/>
</dbReference>
<dbReference type="Proteomes" id="UP000265419">
    <property type="component" value="Unassembled WGS sequence"/>
</dbReference>
<protein>
    <submittedName>
        <fullName evidence="2">Extracellular solute-binding protein</fullName>
    </submittedName>
</protein>
<dbReference type="EMBL" id="QQXK01000019">
    <property type="protein sequence ID" value="RII41853.1"/>
    <property type="molecule type" value="Genomic_DNA"/>
</dbReference>
<sequence length="448" mass="47083">MKTPRSLRGVAAFAAAAALAATVSGCGSSSDSAAPGSTSAAGSSSAAPVELTVTTFGTFGYDELYKKYEAEHPGVTIKATNIDTGGNARTDAFTKIAAGSGLSDIVAVEEGWLGSIMEVSDQFVDLRDFGAEDIKSNWLDWKYAQGTDANGRVIGYGSDIGPTGLCYNTKLFKEAGLPTDREEVAKLFGGADATWDKYFEVGAEYSKKTGKGWYDQSGFVWNAMVNQLSEGYYKADGTLNVADNAELKTRFEQLAAATLSGQSAGQTQWDWGKGKAFVDGSFATFTCPGWMLGVVKGQVEAGGGDASTGWDFADVFPGGATNWGGSFLSVPTTSKHQKEAAELAAWLTAPEQQVAQSDAAGTFPSTVKAAEEIASKATPNEFFNNAPTGAILAKRAEGVKAQFKGPQDSVIQENVFGPALVQLDLKKTDAKGAWDQALKLLDELVVNN</sequence>
<evidence type="ECO:0000313" key="2">
    <source>
        <dbReference type="EMBL" id="RII41853.1"/>
    </source>
</evidence>
<feature type="signal peptide" evidence="1">
    <location>
        <begin position="1"/>
        <end position="20"/>
    </location>
</feature>
<gene>
    <name evidence="2" type="ORF">DWB68_10000</name>
</gene>
<dbReference type="SUPFAM" id="SSF53850">
    <property type="entry name" value="Periplasmic binding protein-like II"/>
    <property type="match status" value="1"/>
</dbReference>
<dbReference type="PANTHER" id="PTHR43649">
    <property type="entry name" value="ARABINOSE-BINDING PROTEIN-RELATED"/>
    <property type="match status" value="1"/>
</dbReference>
<dbReference type="InterPro" id="IPR050490">
    <property type="entry name" value="Bact_solute-bd_prot1"/>
</dbReference>
<keyword evidence="3" id="KW-1185">Reference proteome</keyword>
<proteinExistence type="predicted"/>
<comment type="caution">
    <text evidence="2">The sequence shown here is derived from an EMBL/GenBank/DDBJ whole genome shotgun (WGS) entry which is preliminary data.</text>
</comment>
<dbReference type="PANTHER" id="PTHR43649:SF32">
    <property type="entry name" value="SUGAR BINDING SECRETED PROTEIN"/>
    <property type="match status" value="1"/>
</dbReference>
<reference evidence="2 3" key="1">
    <citation type="submission" date="2018-07" db="EMBL/GenBank/DDBJ databases">
        <title>Arthrobacter sp. nov., isolated from raw cow's milk with high bacterial count.</title>
        <authorList>
            <person name="Hahne J."/>
            <person name="Isele D."/>
            <person name="Lipski A."/>
        </authorList>
    </citation>
    <scope>NUCLEOTIDE SEQUENCE [LARGE SCALE GENOMIC DNA]</scope>
    <source>
        <strain evidence="2 3">JZ R-35</strain>
    </source>
</reference>
<evidence type="ECO:0000256" key="1">
    <source>
        <dbReference type="SAM" id="SignalP"/>
    </source>
</evidence>
<dbReference type="Gene3D" id="3.40.190.10">
    <property type="entry name" value="Periplasmic binding protein-like II"/>
    <property type="match status" value="1"/>
</dbReference>
<dbReference type="Pfam" id="PF13416">
    <property type="entry name" value="SBP_bac_8"/>
    <property type="match status" value="1"/>
</dbReference>